<reference evidence="5" key="1">
    <citation type="submission" date="2018-01" db="EMBL/GenBank/DDBJ databases">
        <authorList>
            <person name="Li J."/>
        </authorList>
    </citation>
    <scope>NUCLEOTIDE SEQUENCE [LARGE SCALE GENOMIC DNA]</scope>
    <source>
        <strain evidence="5">2184</strain>
    </source>
</reference>
<dbReference type="KEGG" id="clia:C3E79_11030"/>
<protein>
    <submittedName>
        <fullName evidence="4">DUF5129 domain-containing protein</fullName>
    </submittedName>
</protein>
<organism evidence="4 5">
    <name type="scientific">Corynebacterium liangguodongii</name>
    <dbReference type="NCBI Taxonomy" id="2079535"/>
    <lineage>
        <taxon>Bacteria</taxon>
        <taxon>Bacillati</taxon>
        <taxon>Actinomycetota</taxon>
        <taxon>Actinomycetes</taxon>
        <taxon>Mycobacteriales</taxon>
        <taxon>Corynebacteriaceae</taxon>
        <taxon>Corynebacterium</taxon>
    </lineage>
</organism>
<evidence type="ECO:0000313" key="4">
    <source>
        <dbReference type="EMBL" id="AWB85180.1"/>
    </source>
</evidence>
<dbReference type="Pfam" id="PF17173">
    <property type="entry name" value="DUF5129"/>
    <property type="match status" value="1"/>
</dbReference>
<evidence type="ECO:0000256" key="1">
    <source>
        <dbReference type="SAM" id="Coils"/>
    </source>
</evidence>
<feature type="region of interest" description="Disordered" evidence="2">
    <location>
        <begin position="455"/>
        <end position="478"/>
    </location>
</feature>
<keyword evidence="1" id="KW-0175">Coiled coil</keyword>
<dbReference type="EMBL" id="CP026948">
    <property type="protein sequence ID" value="AWB85180.1"/>
    <property type="molecule type" value="Genomic_DNA"/>
</dbReference>
<keyword evidence="5" id="KW-1185">Reference proteome</keyword>
<evidence type="ECO:0000256" key="2">
    <source>
        <dbReference type="SAM" id="MobiDB-lite"/>
    </source>
</evidence>
<name>A0A2S0WHD6_9CORY</name>
<dbReference type="InterPro" id="IPR033435">
    <property type="entry name" value="DUF5129"/>
</dbReference>
<feature type="coiled-coil region" evidence="1">
    <location>
        <begin position="353"/>
        <end position="380"/>
    </location>
</feature>
<dbReference type="AlphaFoldDB" id="A0A2S0WHD6"/>
<proteinExistence type="predicted"/>
<dbReference type="Proteomes" id="UP000244754">
    <property type="component" value="Chromosome"/>
</dbReference>
<feature type="domain" description="DUF5129" evidence="3">
    <location>
        <begin position="60"/>
        <end position="243"/>
    </location>
</feature>
<accession>A0A2S0WHD6</accession>
<dbReference type="Gene3D" id="3.10.310.50">
    <property type="match status" value="1"/>
</dbReference>
<gene>
    <name evidence="4" type="ORF">C3E79_11030</name>
</gene>
<sequence>MPTSKQIGAIAILTAVLGLGGGALGASFIDVPAPESVAIETAGVPNIVVDDPHDLLAPEDEARMMRDAAMLEAPDTVEVLHWMVFNQSHENLNDTVEEYMRDHYPDDIGPDKYADGVLIVAAGTQQRKVGVYAGEDVAHQLKLHEDERAPSVAEEMKRGMRDSNIPAAMFAGARAAMDIDLVRAYVVDDAESERFGAGVGAGVAAGGAAALGSSLALGARNRRRQAITRARRDHELVTREYAALGQRLGEIDIRANSLTSAFADAEMRKQWAEVRDRFLALHDKVSGAGGIGAIDVGDDKQVWERRLEIDNAAEVVRHTSNAEDNINRLFKIENGDPAARRSDLTALREDIIKARLGVNDDGLKDELEELEAKINELDHNPSAPGFLDDFVRLLGDYRLVLEAVKDKEFSDVKEHNALTRPALYDRDFFYSNYVPFVVLNSWHTSNVEAAQAAQSSSSSGFNSSYSSGFSGAGGSSSY</sequence>
<dbReference type="OrthoDB" id="4423347at2"/>
<feature type="compositionally biased region" description="Low complexity" evidence="2">
    <location>
        <begin position="455"/>
        <end position="469"/>
    </location>
</feature>
<evidence type="ECO:0000313" key="5">
    <source>
        <dbReference type="Proteomes" id="UP000244754"/>
    </source>
</evidence>
<evidence type="ECO:0000259" key="3">
    <source>
        <dbReference type="Pfam" id="PF17173"/>
    </source>
</evidence>
<dbReference type="RefSeq" id="WP_108405187.1">
    <property type="nucleotide sequence ID" value="NZ_CP026948.1"/>
</dbReference>